<evidence type="ECO:0000256" key="1">
    <source>
        <dbReference type="SAM" id="MobiDB-lite"/>
    </source>
</evidence>
<dbReference type="PATRIC" id="fig|537010.4.peg.3344"/>
<sequence>MNQLRIHSGCPGRTGEKAAKDDNRRKLEVVFCLKEMGAITFVG</sequence>
<feature type="region of interest" description="Disordered" evidence="1">
    <location>
        <begin position="1"/>
        <end position="20"/>
    </location>
</feature>
<gene>
    <name evidence="2" type="ORF">HMPREF0322_03572</name>
</gene>
<dbReference type="Proteomes" id="UP000004416">
    <property type="component" value="Unassembled WGS sequence"/>
</dbReference>
<name>G9XRH4_DESHA</name>
<dbReference type="RefSeq" id="WP_005814322.1">
    <property type="nucleotide sequence ID" value="NZ_JH414482.1"/>
</dbReference>
<comment type="caution">
    <text evidence="2">The sequence shown here is derived from an EMBL/GenBank/DDBJ whole genome shotgun (WGS) entry which is preliminary data.</text>
</comment>
<evidence type="ECO:0000313" key="2">
    <source>
        <dbReference type="EMBL" id="EHL05812.1"/>
    </source>
</evidence>
<accession>G9XRH4</accession>
<dbReference type="AlphaFoldDB" id="G9XRH4"/>
<proteinExistence type="predicted"/>
<dbReference type="HOGENOM" id="CLU_3232637_0_0_9"/>
<reference evidence="2 3" key="1">
    <citation type="submission" date="2011-08" db="EMBL/GenBank/DDBJ databases">
        <authorList>
            <person name="Weinstock G."/>
            <person name="Sodergren E."/>
            <person name="Clifton S."/>
            <person name="Fulton L."/>
            <person name="Fulton B."/>
            <person name="Courtney L."/>
            <person name="Fronick C."/>
            <person name="Harrison M."/>
            <person name="Strong C."/>
            <person name="Farmer C."/>
            <person name="Delahaunty K."/>
            <person name="Markovic C."/>
            <person name="Hall O."/>
            <person name="Minx P."/>
            <person name="Tomlinson C."/>
            <person name="Mitreva M."/>
            <person name="Hou S."/>
            <person name="Chen J."/>
            <person name="Wollam A."/>
            <person name="Pepin K.H."/>
            <person name="Johnson M."/>
            <person name="Bhonagiri V."/>
            <person name="Zhang X."/>
            <person name="Suruliraj S."/>
            <person name="Warren W."/>
            <person name="Chinwalla A."/>
            <person name="Mardis E.R."/>
            <person name="Wilson R.K."/>
        </authorList>
    </citation>
    <scope>NUCLEOTIDE SEQUENCE [LARGE SCALE GENOMIC DNA]</scope>
    <source>
        <strain evidence="2 3">DP7</strain>
    </source>
</reference>
<organism evidence="2 3">
    <name type="scientific">Desulfitobacterium hafniense DP7</name>
    <dbReference type="NCBI Taxonomy" id="537010"/>
    <lineage>
        <taxon>Bacteria</taxon>
        <taxon>Bacillati</taxon>
        <taxon>Bacillota</taxon>
        <taxon>Clostridia</taxon>
        <taxon>Eubacteriales</taxon>
        <taxon>Desulfitobacteriaceae</taxon>
        <taxon>Desulfitobacterium</taxon>
    </lineage>
</organism>
<protein>
    <submittedName>
        <fullName evidence="2">Uncharacterized protein</fullName>
    </submittedName>
</protein>
<evidence type="ECO:0000313" key="3">
    <source>
        <dbReference type="Proteomes" id="UP000004416"/>
    </source>
</evidence>
<dbReference type="EMBL" id="AFZX01000092">
    <property type="protein sequence ID" value="EHL05812.1"/>
    <property type="molecule type" value="Genomic_DNA"/>
</dbReference>